<evidence type="ECO:0000256" key="1">
    <source>
        <dbReference type="SAM" id="MobiDB-lite"/>
    </source>
</evidence>
<dbReference type="AlphaFoldDB" id="A0AB34GGV8"/>
<feature type="region of interest" description="Disordered" evidence="1">
    <location>
        <begin position="1"/>
        <end position="111"/>
    </location>
</feature>
<comment type="caution">
    <text evidence="2">The sequence shown here is derived from an EMBL/GenBank/DDBJ whole genome shotgun (WGS) entry which is preliminary data.</text>
</comment>
<evidence type="ECO:0000313" key="3">
    <source>
        <dbReference type="Proteomes" id="UP001159641"/>
    </source>
</evidence>
<feature type="compositionally biased region" description="Basic residues" evidence="1">
    <location>
        <begin position="172"/>
        <end position="184"/>
    </location>
</feature>
<proteinExistence type="predicted"/>
<dbReference type="InterPro" id="IPR036236">
    <property type="entry name" value="Znf_C2H2_sf"/>
</dbReference>
<dbReference type="SUPFAM" id="SSF57667">
    <property type="entry name" value="beta-beta-alpha zinc fingers"/>
    <property type="match status" value="1"/>
</dbReference>
<gene>
    <name evidence="2" type="ORF">J1605_013916</name>
</gene>
<feature type="compositionally biased region" description="Pro residues" evidence="1">
    <location>
        <begin position="76"/>
        <end position="95"/>
    </location>
</feature>
<evidence type="ECO:0000313" key="2">
    <source>
        <dbReference type="EMBL" id="KAJ8778056.1"/>
    </source>
</evidence>
<name>A0AB34GGV8_ESCRO</name>
<dbReference type="EMBL" id="JAIQCJ010002272">
    <property type="protein sequence ID" value="KAJ8778056.1"/>
    <property type="molecule type" value="Genomic_DNA"/>
</dbReference>
<feature type="region of interest" description="Disordered" evidence="1">
    <location>
        <begin position="150"/>
        <end position="191"/>
    </location>
</feature>
<dbReference type="Proteomes" id="UP001159641">
    <property type="component" value="Unassembled WGS sequence"/>
</dbReference>
<organism evidence="2 3">
    <name type="scientific">Eschrichtius robustus</name>
    <name type="common">California gray whale</name>
    <name type="synonym">Eschrichtius gibbosus</name>
    <dbReference type="NCBI Taxonomy" id="9764"/>
    <lineage>
        <taxon>Eukaryota</taxon>
        <taxon>Metazoa</taxon>
        <taxon>Chordata</taxon>
        <taxon>Craniata</taxon>
        <taxon>Vertebrata</taxon>
        <taxon>Euteleostomi</taxon>
        <taxon>Mammalia</taxon>
        <taxon>Eutheria</taxon>
        <taxon>Laurasiatheria</taxon>
        <taxon>Artiodactyla</taxon>
        <taxon>Whippomorpha</taxon>
        <taxon>Cetacea</taxon>
        <taxon>Mysticeti</taxon>
        <taxon>Eschrichtiidae</taxon>
        <taxon>Eschrichtius</taxon>
    </lineage>
</organism>
<evidence type="ECO:0008006" key="4">
    <source>
        <dbReference type="Google" id="ProtNLM"/>
    </source>
</evidence>
<protein>
    <recommendedName>
        <fullName evidence="4">Zinc finger domain-containing protein</fullName>
    </recommendedName>
</protein>
<sequence>MPETQERRWHRSSLKAGRPRTQEKPVFQSKSKGSLPRRQLLRGPIARAAQHLGQLQGRAHASVRRSTALGLSGSPKPLPGTPPQEPSPRPLPWAGPPSFLELPEVPAARGGAPCGRGARFRLRLPPGPGGRWVRGPAVLVAGPCSRAGAGRGVAPGSLRPSLPPSARPAGRAPRRSRYRGRRARPPAPELRPCARRAPPACWAQGLDGHRSDLVKHQRVHTGEKLYQCGERGHAFRALSGCLWHQRVLTGENHFR</sequence>
<dbReference type="Gene3D" id="3.30.160.60">
    <property type="entry name" value="Classic Zinc Finger"/>
    <property type="match status" value="2"/>
</dbReference>
<reference evidence="2 3" key="1">
    <citation type="submission" date="2022-11" db="EMBL/GenBank/DDBJ databases">
        <title>Whole genome sequence of Eschrichtius robustus ER-17-0199.</title>
        <authorList>
            <person name="Bruniche-Olsen A."/>
            <person name="Black A.N."/>
            <person name="Fields C.J."/>
            <person name="Walden K."/>
            <person name="Dewoody J.A."/>
        </authorList>
    </citation>
    <scope>NUCLEOTIDE SEQUENCE [LARGE SCALE GENOMIC DNA]</scope>
    <source>
        <strain evidence="2">ER-17-0199</strain>
        <tissue evidence="2">Blubber</tissue>
    </source>
</reference>
<accession>A0AB34GGV8</accession>
<keyword evidence="3" id="KW-1185">Reference proteome</keyword>